<dbReference type="AlphaFoldDB" id="A0A923E3M5"/>
<protein>
    <submittedName>
        <fullName evidence="1">Uncharacterized protein</fullName>
    </submittedName>
</protein>
<name>A0A923E3M5_9ACTO</name>
<evidence type="ECO:0000313" key="1">
    <source>
        <dbReference type="EMBL" id="MBB6335441.1"/>
    </source>
</evidence>
<accession>A0A923E3M5</accession>
<organism evidence="1 2">
    <name type="scientific">Schaalia hyovaginalis</name>
    <dbReference type="NCBI Taxonomy" id="29316"/>
    <lineage>
        <taxon>Bacteria</taxon>
        <taxon>Bacillati</taxon>
        <taxon>Actinomycetota</taxon>
        <taxon>Actinomycetes</taxon>
        <taxon>Actinomycetales</taxon>
        <taxon>Actinomycetaceae</taxon>
        <taxon>Schaalia</taxon>
    </lineage>
</organism>
<evidence type="ECO:0000313" key="2">
    <source>
        <dbReference type="Proteomes" id="UP000617426"/>
    </source>
</evidence>
<dbReference type="EMBL" id="JACHMK010000001">
    <property type="protein sequence ID" value="MBB6335441.1"/>
    <property type="molecule type" value="Genomic_DNA"/>
</dbReference>
<gene>
    <name evidence="1" type="ORF">HD592_002006</name>
</gene>
<sequence>MMHTDEAYEDFSPMIYDIMRELATQLGGRYIEWMDEAEDPDAREHWRHEQFRVMREVRAVNPDSLQEIEEHTAKLQAELRAMPRYAPVLA</sequence>
<dbReference type="RefSeq" id="WP_184453800.1">
    <property type="nucleotide sequence ID" value="NZ_JACHMK010000001.1"/>
</dbReference>
<reference evidence="1" key="1">
    <citation type="submission" date="2020-08" db="EMBL/GenBank/DDBJ databases">
        <title>Sequencing the genomes of 1000 actinobacteria strains.</title>
        <authorList>
            <person name="Klenk H.-P."/>
        </authorList>
    </citation>
    <scope>NUCLEOTIDE SEQUENCE</scope>
    <source>
        <strain evidence="1">DSM 10695</strain>
    </source>
</reference>
<keyword evidence="2" id="KW-1185">Reference proteome</keyword>
<dbReference type="Proteomes" id="UP000617426">
    <property type="component" value="Unassembled WGS sequence"/>
</dbReference>
<proteinExistence type="predicted"/>
<comment type="caution">
    <text evidence="1">The sequence shown here is derived from an EMBL/GenBank/DDBJ whole genome shotgun (WGS) entry which is preliminary data.</text>
</comment>